<proteinExistence type="predicted"/>
<feature type="region of interest" description="Disordered" evidence="1">
    <location>
        <begin position="1"/>
        <end position="28"/>
    </location>
</feature>
<feature type="compositionally biased region" description="Polar residues" evidence="1">
    <location>
        <begin position="13"/>
        <end position="28"/>
    </location>
</feature>
<dbReference type="AlphaFoldDB" id="A0A835U7M5"/>
<protein>
    <submittedName>
        <fullName evidence="2">Uncharacterized protein</fullName>
    </submittedName>
</protein>
<reference evidence="2 3" key="1">
    <citation type="journal article" date="2020" name="Nat. Food">
        <title>A phased Vanilla planifolia genome enables genetic improvement of flavour and production.</title>
        <authorList>
            <person name="Hasing T."/>
            <person name="Tang H."/>
            <person name="Brym M."/>
            <person name="Khazi F."/>
            <person name="Huang T."/>
            <person name="Chambers A.H."/>
        </authorList>
    </citation>
    <scope>NUCLEOTIDE SEQUENCE [LARGE SCALE GENOMIC DNA]</scope>
    <source>
        <tissue evidence="2">Leaf</tissue>
    </source>
</reference>
<sequence>MAMMSCSKENELQKSSFRHSTASSNGQNEPWFWFLGTDVSRDLPDFLGRTCSIKDELPWKIKACILYSARAHPGVLRSVAVFRMKPQFIVVELALDSKEAFRSGNYRE</sequence>
<accession>A0A835U7M5</accession>
<dbReference type="OrthoDB" id="25906at2759"/>
<dbReference type="PANTHER" id="PTHR44662:SF1">
    <property type="entry name" value="WD REPEAT-CONTAINING PROTEIN 81"/>
    <property type="match status" value="1"/>
</dbReference>
<dbReference type="EMBL" id="JADCNM010000205">
    <property type="protein sequence ID" value="KAG0449141.1"/>
    <property type="molecule type" value="Genomic_DNA"/>
</dbReference>
<evidence type="ECO:0000256" key="1">
    <source>
        <dbReference type="SAM" id="MobiDB-lite"/>
    </source>
</evidence>
<evidence type="ECO:0000313" key="3">
    <source>
        <dbReference type="Proteomes" id="UP000639772"/>
    </source>
</evidence>
<dbReference type="PANTHER" id="PTHR44662">
    <property type="entry name" value="WD REPEAT-CONTAINING PROTEIN 81"/>
    <property type="match status" value="1"/>
</dbReference>
<name>A0A835U7M5_VANPL</name>
<dbReference type="InterPro" id="IPR052651">
    <property type="entry name" value="WDR81"/>
</dbReference>
<comment type="caution">
    <text evidence="2">The sequence shown here is derived from an EMBL/GenBank/DDBJ whole genome shotgun (WGS) entry which is preliminary data.</text>
</comment>
<organism evidence="2 3">
    <name type="scientific">Vanilla planifolia</name>
    <name type="common">Vanilla</name>
    <dbReference type="NCBI Taxonomy" id="51239"/>
    <lineage>
        <taxon>Eukaryota</taxon>
        <taxon>Viridiplantae</taxon>
        <taxon>Streptophyta</taxon>
        <taxon>Embryophyta</taxon>
        <taxon>Tracheophyta</taxon>
        <taxon>Spermatophyta</taxon>
        <taxon>Magnoliopsida</taxon>
        <taxon>Liliopsida</taxon>
        <taxon>Asparagales</taxon>
        <taxon>Orchidaceae</taxon>
        <taxon>Vanilloideae</taxon>
        <taxon>Vanilleae</taxon>
        <taxon>Vanilla</taxon>
    </lineage>
</organism>
<dbReference type="Proteomes" id="UP000639772">
    <property type="component" value="Unassembled WGS sequence"/>
</dbReference>
<evidence type="ECO:0000313" key="2">
    <source>
        <dbReference type="EMBL" id="KAG0449141.1"/>
    </source>
</evidence>
<gene>
    <name evidence="2" type="ORF">HPP92_027461</name>
</gene>